<evidence type="ECO:0000259" key="17">
    <source>
        <dbReference type="Pfam" id="PF04757"/>
    </source>
</evidence>
<keyword evidence="12 15" id="KW-0472">Membrane</keyword>
<feature type="transmembrane region" description="Helical" evidence="16">
    <location>
        <begin position="222"/>
        <end position="248"/>
    </location>
</feature>
<keyword evidence="8" id="KW-0863">Zinc-finger</keyword>
<accession>A0AAV2AQE0</accession>
<keyword evidence="6 16" id="KW-0812">Transmembrane</keyword>
<evidence type="ECO:0000256" key="16">
    <source>
        <dbReference type="SAM" id="Phobius"/>
    </source>
</evidence>
<evidence type="ECO:0000256" key="7">
    <source>
        <dbReference type="ARBA" id="ARBA00022723"/>
    </source>
</evidence>
<dbReference type="CDD" id="cd16451">
    <property type="entry name" value="mRING_PEX12"/>
    <property type="match status" value="1"/>
</dbReference>
<dbReference type="PANTHER" id="PTHR12888:SF0">
    <property type="entry name" value="PEROXISOME ASSEMBLY PROTEIN 12"/>
    <property type="match status" value="1"/>
</dbReference>
<dbReference type="SUPFAM" id="SSF57850">
    <property type="entry name" value="RING/U-box"/>
    <property type="match status" value="1"/>
</dbReference>
<evidence type="ECO:0000256" key="1">
    <source>
        <dbReference type="ARBA" id="ARBA00004585"/>
    </source>
</evidence>
<evidence type="ECO:0000256" key="15">
    <source>
        <dbReference type="PIRNR" id="PIRNR038074"/>
    </source>
</evidence>
<dbReference type="AlphaFoldDB" id="A0AAV2AQE0"/>
<keyword evidence="13 15" id="KW-0576">Peroxisome</keyword>
<evidence type="ECO:0000256" key="13">
    <source>
        <dbReference type="ARBA" id="ARBA00023140"/>
    </source>
</evidence>
<evidence type="ECO:0000256" key="14">
    <source>
        <dbReference type="ARBA" id="ARBA00029692"/>
    </source>
</evidence>
<gene>
    <name evidence="18" type="ORF">LARSCL_LOCUS14067</name>
</gene>
<comment type="subcellular location">
    <subcellularLocation>
        <location evidence="1">Peroxisome membrane</location>
        <topology evidence="1">Multi-pass membrane protein</topology>
    </subcellularLocation>
</comment>
<feature type="domain" description="Pex N-terminal" evidence="17">
    <location>
        <begin position="24"/>
        <end position="249"/>
    </location>
</feature>
<evidence type="ECO:0000256" key="6">
    <source>
        <dbReference type="ARBA" id="ARBA00022692"/>
    </source>
</evidence>
<evidence type="ECO:0000256" key="12">
    <source>
        <dbReference type="ARBA" id="ARBA00023136"/>
    </source>
</evidence>
<reference evidence="18 19" key="1">
    <citation type="submission" date="2024-04" db="EMBL/GenBank/DDBJ databases">
        <authorList>
            <person name="Rising A."/>
            <person name="Reimegard J."/>
            <person name="Sonavane S."/>
            <person name="Akerstrom W."/>
            <person name="Nylinder S."/>
            <person name="Hedman E."/>
            <person name="Kallberg Y."/>
        </authorList>
    </citation>
    <scope>NUCLEOTIDE SEQUENCE [LARGE SCALE GENOMIC DNA]</scope>
</reference>
<dbReference type="PANTHER" id="PTHR12888">
    <property type="entry name" value="PEROXISOME ASSEMBLY PROTEIN 12 PEROXIN-12"/>
    <property type="match status" value="1"/>
</dbReference>
<keyword evidence="11 16" id="KW-1133">Transmembrane helix</keyword>
<dbReference type="GO" id="GO:0004842">
    <property type="term" value="F:ubiquitin-protein transferase activity"/>
    <property type="evidence" value="ECO:0007669"/>
    <property type="project" value="TreeGrafter"/>
</dbReference>
<dbReference type="PIRSF" id="PIRSF038074">
    <property type="entry name" value="Peroxisome_assembly_p12"/>
    <property type="match status" value="1"/>
</dbReference>
<dbReference type="Proteomes" id="UP001497382">
    <property type="component" value="Unassembled WGS sequence"/>
</dbReference>
<evidence type="ECO:0000256" key="11">
    <source>
        <dbReference type="ARBA" id="ARBA00022989"/>
    </source>
</evidence>
<organism evidence="18 19">
    <name type="scientific">Larinioides sclopetarius</name>
    <dbReference type="NCBI Taxonomy" id="280406"/>
    <lineage>
        <taxon>Eukaryota</taxon>
        <taxon>Metazoa</taxon>
        <taxon>Ecdysozoa</taxon>
        <taxon>Arthropoda</taxon>
        <taxon>Chelicerata</taxon>
        <taxon>Arachnida</taxon>
        <taxon>Araneae</taxon>
        <taxon>Araneomorphae</taxon>
        <taxon>Entelegynae</taxon>
        <taxon>Araneoidea</taxon>
        <taxon>Araneidae</taxon>
        <taxon>Larinioides</taxon>
    </lineage>
</organism>
<feature type="transmembrane region" description="Helical" evidence="16">
    <location>
        <begin position="155"/>
        <end position="173"/>
    </location>
</feature>
<proteinExistence type="inferred from homology"/>
<dbReference type="Pfam" id="PF04757">
    <property type="entry name" value="Pex2_Pex12"/>
    <property type="match status" value="1"/>
</dbReference>
<evidence type="ECO:0000313" key="18">
    <source>
        <dbReference type="EMBL" id="CAL1286119.1"/>
    </source>
</evidence>
<comment type="caution">
    <text evidence="18">The sequence shown here is derived from an EMBL/GenBank/DDBJ whole genome shotgun (WGS) entry which is preliminary data.</text>
</comment>
<evidence type="ECO:0000256" key="5">
    <source>
        <dbReference type="ARBA" id="ARBA00022448"/>
    </source>
</evidence>
<protein>
    <recommendedName>
        <fullName evidence="4 15">Peroxisome assembly protein 12</fullName>
    </recommendedName>
    <alternativeName>
        <fullName evidence="14 15">Peroxin-12</fullName>
    </alternativeName>
</protein>
<evidence type="ECO:0000256" key="10">
    <source>
        <dbReference type="ARBA" id="ARBA00022927"/>
    </source>
</evidence>
<dbReference type="GO" id="GO:0016558">
    <property type="term" value="P:protein import into peroxisome matrix"/>
    <property type="evidence" value="ECO:0007669"/>
    <property type="project" value="UniProtKB-UniRule"/>
</dbReference>
<comment type="pathway">
    <text evidence="2">Protein modification; protein ubiquitination.</text>
</comment>
<keyword evidence="10" id="KW-0653">Protein transport</keyword>
<keyword evidence="5" id="KW-0813">Transport</keyword>
<dbReference type="GO" id="GO:0008270">
    <property type="term" value="F:zinc ion binding"/>
    <property type="evidence" value="ECO:0007669"/>
    <property type="project" value="UniProtKB-KW"/>
</dbReference>
<keyword evidence="7" id="KW-0479">Metal-binding</keyword>
<evidence type="ECO:0000256" key="4">
    <source>
        <dbReference type="ARBA" id="ARBA00018980"/>
    </source>
</evidence>
<keyword evidence="19" id="KW-1185">Reference proteome</keyword>
<name>A0AAV2AQE0_9ARAC</name>
<evidence type="ECO:0000313" key="19">
    <source>
        <dbReference type="Proteomes" id="UP001497382"/>
    </source>
</evidence>
<dbReference type="GO" id="GO:0005778">
    <property type="term" value="C:peroxisomal membrane"/>
    <property type="evidence" value="ECO:0007669"/>
    <property type="project" value="UniProtKB-SubCell"/>
</dbReference>
<evidence type="ECO:0000256" key="8">
    <source>
        <dbReference type="ARBA" id="ARBA00022771"/>
    </source>
</evidence>
<dbReference type="InterPro" id="IPR013083">
    <property type="entry name" value="Znf_RING/FYVE/PHD"/>
</dbReference>
<evidence type="ECO:0000256" key="9">
    <source>
        <dbReference type="ARBA" id="ARBA00022833"/>
    </source>
</evidence>
<keyword evidence="9" id="KW-0862">Zinc</keyword>
<comment type="similarity">
    <text evidence="3 15">Belongs to the pex2/pex10/pex12 family.</text>
</comment>
<dbReference type="Gene3D" id="3.30.40.10">
    <property type="entry name" value="Zinc/RING finger domain, C3HC4 (zinc finger)"/>
    <property type="match status" value="1"/>
</dbReference>
<dbReference type="InterPro" id="IPR017375">
    <property type="entry name" value="PEX12"/>
</dbReference>
<dbReference type="EMBL" id="CAXIEN010000198">
    <property type="protein sequence ID" value="CAL1286119.1"/>
    <property type="molecule type" value="Genomic_DNA"/>
</dbReference>
<dbReference type="InterPro" id="IPR006845">
    <property type="entry name" value="Pex_N"/>
</dbReference>
<sequence>MAEYGIHHATSSGSNPSIFEVIGQENLVSALRSAFRHVFKILAENNPEKFGLLHKYFDEGYTVVDSVFQFIHLRLKGGLFPETFYGLKRIPDPRNPNVSKQKVMTWVFFAVVFPYVQSQMERLYKDIREEHSQGSFNYKDFKRRLALLYLKFYPLYNFMWEMVVLSYYVAFALKKTSFHSPLMHLTSSTLTHLTAFDLSDDAWKEYIPENQQKKLITTLWNCMNIFVGGVTLTISVGAFITQFIHWWYNRQSGVTSFAPLPIPPPPQKWSTDNGIDVCPLCKKKRTNDTALSSSGFVFCYPCIFHFVQDNQKCPVTGYKSSLNQLVKLYHSDEF</sequence>
<evidence type="ECO:0000256" key="3">
    <source>
        <dbReference type="ARBA" id="ARBA00008704"/>
    </source>
</evidence>
<dbReference type="GO" id="GO:0006513">
    <property type="term" value="P:protein monoubiquitination"/>
    <property type="evidence" value="ECO:0007669"/>
    <property type="project" value="TreeGrafter"/>
</dbReference>
<evidence type="ECO:0000256" key="2">
    <source>
        <dbReference type="ARBA" id="ARBA00004906"/>
    </source>
</evidence>
<comment type="function">
    <text evidence="15">Component of a retrotranslocation channel required for peroxisome organization by mediating export of the PEX5 receptor from peroxisomes to the cytosol, thereby promoting PEX5 recycling.</text>
</comment>
<dbReference type="GO" id="GO:1990429">
    <property type="term" value="C:peroxisomal importomer complex"/>
    <property type="evidence" value="ECO:0007669"/>
    <property type="project" value="TreeGrafter"/>
</dbReference>